<evidence type="ECO:0000313" key="2">
    <source>
        <dbReference type="EMBL" id="KAJ8472525.1"/>
    </source>
</evidence>
<feature type="region of interest" description="Disordered" evidence="1">
    <location>
        <begin position="1"/>
        <end position="23"/>
    </location>
</feature>
<evidence type="ECO:0000313" key="3">
    <source>
        <dbReference type="Proteomes" id="UP001215151"/>
    </source>
</evidence>
<reference evidence="2" key="1">
    <citation type="submission" date="2022-11" db="EMBL/GenBank/DDBJ databases">
        <title>Genome Sequence of Cubamyces cubensis.</title>
        <authorList>
            <person name="Buettner E."/>
        </authorList>
    </citation>
    <scope>NUCLEOTIDE SEQUENCE</scope>
    <source>
        <strain evidence="2">MPL-01</strain>
    </source>
</reference>
<dbReference type="EMBL" id="JAPEVG010000256">
    <property type="protein sequence ID" value="KAJ8472525.1"/>
    <property type="molecule type" value="Genomic_DNA"/>
</dbReference>
<feature type="compositionally biased region" description="Basic and acidic residues" evidence="1">
    <location>
        <begin position="70"/>
        <end position="86"/>
    </location>
</feature>
<organism evidence="2 3">
    <name type="scientific">Trametes cubensis</name>
    <dbReference type="NCBI Taxonomy" id="1111947"/>
    <lineage>
        <taxon>Eukaryota</taxon>
        <taxon>Fungi</taxon>
        <taxon>Dikarya</taxon>
        <taxon>Basidiomycota</taxon>
        <taxon>Agaricomycotina</taxon>
        <taxon>Agaricomycetes</taxon>
        <taxon>Polyporales</taxon>
        <taxon>Polyporaceae</taxon>
        <taxon>Trametes</taxon>
    </lineage>
</organism>
<protein>
    <recommendedName>
        <fullName evidence="4">EKC/KEOPS complex subunit GON7</fullName>
    </recommendedName>
</protein>
<evidence type="ECO:0008006" key="4">
    <source>
        <dbReference type="Google" id="ProtNLM"/>
    </source>
</evidence>
<keyword evidence="3" id="KW-1185">Reference proteome</keyword>
<evidence type="ECO:0000256" key="1">
    <source>
        <dbReference type="SAM" id="MobiDB-lite"/>
    </source>
</evidence>
<gene>
    <name evidence="2" type="ORF">ONZ51_g8457</name>
</gene>
<accession>A0AAD7TN66</accession>
<comment type="caution">
    <text evidence="2">The sequence shown here is derived from an EMBL/GenBank/DDBJ whole genome shotgun (WGS) entry which is preliminary data.</text>
</comment>
<dbReference type="Proteomes" id="UP001215151">
    <property type="component" value="Unassembled WGS sequence"/>
</dbReference>
<dbReference type="AlphaFoldDB" id="A0AAD7TN66"/>
<feature type="compositionally biased region" description="Acidic residues" evidence="1">
    <location>
        <begin position="87"/>
        <end position="98"/>
    </location>
</feature>
<feature type="region of interest" description="Disordered" evidence="1">
    <location>
        <begin position="70"/>
        <end position="98"/>
    </location>
</feature>
<sequence length="98" mass="10993">MAPVVSVTYELKPPSDTPIPTHLNVTKTHEVPIANADVSNQKSYYEGLRTTVLRVKSTLGEELTAWRDAVGKREDNKEARIPKKSDGDEDEEDEEPEE</sequence>
<name>A0AAD7TN66_9APHY</name>
<proteinExistence type="predicted"/>